<name>A0A4Q0M2M6_9SPHI</name>
<comment type="caution">
    <text evidence="2">The sequence shown here is derived from an EMBL/GenBank/DDBJ whole genome shotgun (WGS) entry which is preliminary data.</text>
</comment>
<dbReference type="RefSeq" id="WP_128771435.1">
    <property type="nucleotide sequence ID" value="NZ_RXOC01000021.1"/>
</dbReference>
<dbReference type="Proteomes" id="UP000290848">
    <property type="component" value="Unassembled WGS sequence"/>
</dbReference>
<feature type="transmembrane region" description="Helical" evidence="1">
    <location>
        <begin position="12"/>
        <end position="33"/>
    </location>
</feature>
<accession>A0A4Q0M2M6</accession>
<evidence type="ECO:0000313" key="2">
    <source>
        <dbReference type="EMBL" id="RXF67084.1"/>
    </source>
</evidence>
<protein>
    <submittedName>
        <fullName evidence="2">DUF502 domain-containing protein</fullName>
    </submittedName>
</protein>
<gene>
    <name evidence="2" type="ORF">EKH83_21010</name>
</gene>
<dbReference type="PANTHER" id="PTHR31876:SF26">
    <property type="entry name" value="PROTEIN LIKE COV 2"/>
    <property type="match status" value="1"/>
</dbReference>
<keyword evidence="1" id="KW-0472">Membrane</keyword>
<keyword evidence="1" id="KW-1133">Transmembrane helix</keyword>
<dbReference type="Pfam" id="PF04367">
    <property type="entry name" value="DUF502"/>
    <property type="match status" value="1"/>
</dbReference>
<reference evidence="2 3" key="1">
    <citation type="submission" date="2018-12" db="EMBL/GenBank/DDBJ databases">
        <title>The Draft Genome Sequence of the Soil Bacterium Pedobacter tournemirensis R1.</title>
        <authorList>
            <person name="He J."/>
        </authorList>
    </citation>
    <scope>NUCLEOTIDE SEQUENCE [LARGE SCALE GENOMIC DNA]</scope>
    <source>
        <strain evidence="2 3">R1</strain>
    </source>
</reference>
<dbReference type="EMBL" id="RXOC01000021">
    <property type="protein sequence ID" value="RXF67084.1"/>
    <property type="molecule type" value="Genomic_DNA"/>
</dbReference>
<dbReference type="PANTHER" id="PTHR31876">
    <property type="entry name" value="COV-LIKE PROTEIN 1"/>
    <property type="match status" value="1"/>
</dbReference>
<dbReference type="InterPro" id="IPR007462">
    <property type="entry name" value="COV1-like"/>
</dbReference>
<feature type="transmembrane region" description="Helical" evidence="1">
    <location>
        <begin position="56"/>
        <end position="81"/>
    </location>
</feature>
<proteinExistence type="predicted"/>
<evidence type="ECO:0000313" key="3">
    <source>
        <dbReference type="Proteomes" id="UP000290848"/>
    </source>
</evidence>
<organism evidence="2 3">
    <name type="scientific">Arcticibacter tournemirensis</name>
    <dbReference type="NCBI Taxonomy" id="699437"/>
    <lineage>
        <taxon>Bacteria</taxon>
        <taxon>Pseudomonadati</taxon>
        <taxon>Bacteroidota</taxon>
        <taxon>Sphingobacteriia</taxon>
        <taxon>Sphingobacteriales</taxon>
        <taxon>Sphingobacteriaceae</taxon>
        <taxon>Arcticibacter</taxon>
    </lineage>
</organism>
<sequence>MNRFVRALLNYFIKGVLVVVPLGAAVMLIYWVVSSLDQLLNLSGVIWVDPKTGLPVYIPGLGILTVLVIILFAGIVVTNFITEPIKNWANRWLNRLPLFNFLYSSIKDLTEAFVGDEKKFHEPVIVEINNSGYKQVGFVTQKDLSRLDLEGEVAVYFPFSYSFAGQLAIVSAEKVRPLDLSASEAMKFVVSGGVSGLDKPHSKQFMQGEGRFRRP</sequence>
<keyword evidence="1" id="KW-0812">Transmembrane</keyword>
<dbReference type="AlphaFoldDB" id="A0A4Q0M2M6"/>
<evidence type="ECO:0000256" key="1">
    <source>
        <dbReference type="SAM" id="Phobius"/>
    </source>
</evidence>